<dbReference type="EMBL" id="LQPI01000085">
    <property type="protein sequence ID" value="ORW15584.1"/>
    <property type="molecule type" value="Genomic_DNA"/>
</dbReference>
<gene>
    <name evidence="2" type="ORF">AWC18_19790</name>
</gene>
<proteinExistence type="predicted"/>
<sequence length="224" mass="23607">MRRRVARVLAVLLGIGATVAGPTVFPARADGVLVYPGMEIRQDTHVCTLGYVDPVLRVAFTAGHCRGSGTVTDRGGAVIGRLATFRDNTPNGSTVNTDQVIADYESIVLADDVEVNDVLPGGLQLQAGPDDWLMPGDAVCHYGIVTGETCGTIERVNNGWFTMTKSIRSQQGDSGGPVYAIRDGGPARIVGLFNSVWGEFPAAVSWSAISQQVQEDVGVPAPLP</sequence>
<dbReference type="AlphaFoldDB" id="A0A1X1YX10"/>
<keyword evidence="1" id="KW-0732">Signal</keyword>
<dbReference type="InterPro" id="IPR043504">
    <property type="entry name" value="Peptidase_S1_PA_chymotrypsin"/>
</dbReference>
<evidence type="ECO:0008006" key="4">
    <source>
        <dbReference type="Google" id="ProtNLM"/>
    </source>
</evidence>
<evidence type="ECO:0000256" key="1">
    <source>
        <dbReference type="SAM" id="SignalP"/>
    </source>
</evidence>
<evidence type="ECO:0000313" key="3">
    <source>
        <dbReference type="Proteomes" id="UP000193108"/>
    </source>
</evidence>
<feature type="signal peptide" evidence="1">
    <location>
        <begin position="1"/>
        <end position="20"/>
    </location>
</feature>
<name>A0A1X1YX10_MYCNO</name>
<reference evidence="2 3" key="1">
    <citation type="submission" date="2016-01" db="EMBL/GenBank/DDBJ databases">
        <title>The new phylogeny of the genus Mycobacterium.</title>
        <authorList>
            <person name="Tarcisio F."/>
            <person name="Conor M."/>
            <person name="Antonella G."/>
            <person name="Elisabetta G."/>
            <person name="Giulia F.S."/>
            <person name="Sara T."/>
            <person name="Anna F."/>
            <person name="Clotilde B."/>
            <person name="Roberto B."/>
            <person name="Veronica D.S."/>
            <person name="Fabio R."/>
            <person name="Monica P."/>
            <person name="Olivier J."/>
            <person name="Enrico T."/>
            <person name="Nicola S."/>
        </authorList>
    </citation>
    <scope>NUCLEOTIDE SEQUENCE [LARGE SCALE GENOMIC DNA]</scope>
    <source>
        <strain evidence="2 3">DSM 44164</strain>
    </source>
</reference>
<organism evidence="2 3">
    <name type="scientific">Mycolicibacter nonchromogenicus</name>
    <name type="common">Mycobacterium nonchromogenicum</name>
    <dbReference type="NCBI Taxonomy" id="1782"/>
    <lineage>
        <taxon>Bacteria</taxon>
        <taxon>Bacillati</taxon>
        <taxon>Actinomycetota</taxon>
        <taxon>Actinomycetes</taxon>
        <taxon>Mycobacteriales</taxon>
        <taxon>Mycobacteriaceae</taxon>
        <taxon>Mycolicibacter</taxon>
    </lineage>
</organism>
<dbReference type="InterPro" id="IPR009003">
    <property type="entry name" value="Peptidase_S1_PA"/>
</dbReference>
<feature type="chain" id="PRO_5038675610" description="Trypsin" evidence="1">
    <location>
        <begin position="21"/>
        <end position="224"/>
    </location>
</feature>
<keyword evidence="3" id="KW-1185">Reference proteome</keyword>
<accession>A0A1X1YX10</accession>
<dbReference type="SUPFAM" id="SSF50494">
    <property type="entry name" value="Trypsin-like serine proteases"/>
    <property type="match status" value="1"/>
</dbReference>
<dbReference type="STRING" id="1782.AWC18_19790"/>
<protein>
    <recommendedName>
        <fullName evidence="4">Trypsin</fullName>
    </recommendedName>
</protein>
<dbReference type="Proteomes" id="UP000193108">
    <property type="component" value="Unassembled WGS sequence"/>
</dbReference>
<comment type="caution">
    <text evidence="2">The sequence shown here is derived from an EMBL/GenBank/DDBJ whole genome shotgun (WGS) entry which is preliminary data.</text>
</comment>
<dbReference type="Gene3D" id="2.40.10.10">
    <property type="entry name" value="Trypsin-like serine proteases"/>
    <property type="match status" value="2"/>
</dbReference>
<evidence type="ECO:0000313" key="2">
    <source>
        <dbReference type="EMBL" id="ORW15584.1"/>
    </source>
</evidence>